<keyword evidence="6" id="KW-1185">Reference proteome</keyword>
<keyword evidence="2" id="KW-0680">Restriction system</keyword>
<dbReference type="Gene3D" id="3.90.220.20">
    <property type="entry name" value="DNA methylase specificity domains"/>
    <property type="match status" value="2"/>
</dbReference>
<feature type="domain" description="Type I restriction modification DNA specificity" evidence="4">
    <location>
        <begin position="56"/>
        <end position="184"/>
    </location>
</feature>
<dbReference type="KEGG" id="saes:HBH39_17585"/>
<dbReference type="Pfam" id="PF01420">
    <property type="entry name" value="Methylase_S"/>
    <property type="match status" value="1"/>
</dbReference>
<reference evidence="5 6" key="1">
    <citation type="submission" date="2020-03" db="EMBL/GenBank/DDBJ databases">
        <title>Complete genome sequence of Shewanella sp.</title>
        <authorList>
            <person name="Kim Y.-S."/>
            <person name="Kim S.-J."/>
            <person name="Jung H.-K."/>
            <person name="Kim K.-H."/>
        </authorList>
    </citation>
    <scope>NUCLEOTIDE SEQUENCE [LARGE SCALE GENOMIC DNA]</scope>
    <source>
        <strain evidence="5 6">PN3F2</strain>
        <plasmid evidence="5 6">pPN3F2_1</plasmid>
    </source>
</reference>
<comment type="similarity">
    <text evidence="1">Belongs to the type-I restriction system S methylase family.</text>
</comment>
<dbReference type="REBASE" id="401432">
    <property type="entry name" value="S.SaePN3F2ORF17580P"/>
</dbReference>
<dbReference type="InterPro" id="IPR044946">
    <property type="entry name" value="Restrct_endonuc_typeI_TRD_sf"/>
</dbReference>
<dbReference type="EMBL" id="CP050314">
    <property type="protein sequence ID" value="QIR16484.1"/>
    <property type="molecule type" value="Genomic_DNA"/>
</dbReference>
<dbReference type="GO" id="GO:0009307">
    <property type="term" value="P:DNA restriction-modification system"/>
    <property type="evidence" value="ECO:0007669"/>
    <property type="project" value="UniProtKB-KW"/>
</dbReference>
<keyword evidence="5" id="KW-0255">Endonuclease</keyword>
<geneLocation type="plasmid" evidence="5 6">
    <name>pPN3F2_1</name>
</geneLocation>
<proteinExistence type="inferred from homology"/>
<keyword evidence="5" id="KW-0614">Plasmid</keyword>
<evidence type="ECO:0000313" key="6">
    <source>
        <dbReference type="Proteomes" id="UP000502608"/>
    </source>
</evidence>
<evidence type="ECO:0000256" key="1">
    <source>
        <dbReference type="ARBA" id="ARBA00010923"/>
    </source>
</evidence>
<dbReference type="Proteomes" id="UP000502608">
    <property type="component" value="Plasmid pPN3F2_1"/>
</dbReference>
<name>A0A6G9QPG6_9GAMM</name>
<accession>A0A6G9QPG6</accession>
<keyword evidence="3" id="KW-0238">DNA-binding</keyword>
<sequence length="442" mass="48728">MSVTLGQLVKEFGGGIQTGPFGSQLHAADYVEDGIPSIMPKNIRIDGVDASDIARVSPEDIERLSKYKVQTGDIVYSRRGDVEKCSLITEQENGWLCGTGCLRVRIHSEKISPEFLHAYLCHPSVREWIVRHAVGATMPNLNTSILCALPVLVPTLGTIKTITNNWTALSNKLVVNIKINQTLEQMAQAIFKSWFVDFDPVKAKMNGEQPEGMDAATASLFPEKLVESELGLIPEGWPIDQVGNHIDLTKGISYKSTELQESTTALVTLKSFKRGGGYRMDGLKEYIGKYKPKQVIEAGDLVMSLTDVTQAAEIIGKPALVIDAPQYDTLVASLDVAILRPKATDAKQYFYGLMSTYRFHRYAESFATGTTVLHLSSKGITTFEFARPSAELVKKYHEFAEPIFTKIEANILESQELANLRDTLLPKLLSGEIELGQVAEDA</sequence>
<keyword evidence="5" id="KW-0540">Nuclease</keyword>
<dbReference type="SUPFAM" id="SSF116734">
    <property type="entry name" value="DNA methylase specificity domain"/>
    <property type="match status" value="2"/>
</dbReference>
<organism evidence="5 6">
    <name type="scientific">Shewanella aestuarii</name>
    <dbReference type="NCBI Taxonomy" id="1028752"/>
    <lineage>
        <taxon>Bacteria</taxon>
        <taxon>Pseudomonadati</taxon>
        <taxon>Pseudomonadota</taxon>
        <taxon>Gammaproteobacteria</taxon>
        <taxon>Alteromonadales</taxon>
        <taxon>Shewanellaceae</taxon>
        <taxon>Shewanella</taxon>
    </lineage>
</organism>
<dbReference type="InterPro" id="IPR052021">
    <property type="entry name" value="Type-I_RS_S_subunit"/>
</dbReference>
<dbReference type="GO" id="GO:0004519">
    <property type="term" value="F:endonuclease activity"/>
    <property type="evidence" value="ECO:0007669"/>
    <property type="project" value="UniProtKB-KW"/>
</dbReference>
<dbReference type="InterPro" id="IPR000055">
    <property type="entry name" value="Restrct_endonuc_typeI_TRD"/>
</dbReference>
<dbReference type="AlphaFoldDB" id="A0A6G9QPG6"/>
<gene>
    <name evidence="5" type="ORF">HBH39_17585</name>
</gene>
<evidence type="ECO:0000256" key="2">
    <source>
        <dbReference type="ARBA" id="ARBA00022747"/>
    </source>
</evidence>
<evidence type="ECO:0000259" key="4">
    <source>
        <dbReference type="Pfam" id="PF01420"/>
    </source>
</evidence>
<protein>
    <submittedName>
        <fullName evidence="5">Restriction endonuclease subunit S</fullName>
    </submittedName>
</protein>
<evidence type="ECO:0000313" key="5">
    <source>
        <dbReference type="EMBL" id="QIR16484.1"/>
    </source>
</evidence>
<dbReference type="PANTHER" id="PTHR30408:SF13">
    <property type="entry name" value="TYPE I RESTRICTION ENZYME HINDI SPECIFICITY SUBUNIT"/>
    <property type="match status" value="1"/>
</dbReference>
<keyword evidence="5" id="KW-0378">Hydrolase</keyword>
<dbReference type="PANTHER" id="PTHR30408">
    <property type="entry name" value="TYPE-1 RESTRICTION ENZYME ECOKI SPECIFICITY PROTEIN"/>
    <property type="match status" value="1"/>
</dbReference>
<evidence type="ECO:0000256" key="3">
    <source>
        <dbReference type="ARBA" id="ARBA00023125"/>
    </source>
</evidence>
<dbReference type="GO" id="GO:0003677">
    <property type="term" value="F:DNA binding"/>
    <property type="evidence" value="ECO:0007669"/>
    <property type="project" value="UniProtKB-KW"/>
</dbReference>